<geneLocation type="mitochondrion" evidence="1"/>
<sequence>MAIKFIFNKFTTSLCNWPPFLQLRSGVKLFCLAGLLRSIPAAAYMSAPEYFIVMTACSHSRNKALSYRSYIHISFNHTNMVKALISKTIFGFNHFTNRTETFKILAFHT</sequence>
<evidence type="ECO:0000313" key="1">
    <source>
        <dbReference type="EMBL" id="AIJ56803.1"/>
    </source>
</evidence>
<protein>
    <submittedName>
        <fullName evidence="1">Uncharacterized protein</fullName>
    </submittedName>
</protein>
<dbReference type="AlphaFoldDB" id="A0A088CS14"/>
<organism evidence="1">
    <name type="scientific">Sclerotinia borealis</name>
    <dbReference type="NCBI Taxonomy" id="77105"/>
    <lineage>
        <taxon>Eukaryota</taxon>
        <taxon>Fungi</taxon>
        <taxon>Dikarya</taxon>
        <taxon>Ascomycota</taxon>
        <taxon>Pezizomycotina</taxon>
        <taxon>Leotiomycetes</taxon>
        <taxon>Helotiales</taxon>
        <taxon>Sclerotiniaceae</taxon>
        <taxon>Sclerotinia</taxon>
    </lineage>
</organism>
<keyword evidence="1" id="KW-0496">Mitochondrion</keyword>
<dbReference type="GeneID" id="20498003"/>
<gene>
    <name evidence="1" type="ORF">SBORM_0133</name>
</gene>
<dbReference type="EMBL" id="KJ434027">
    <property type="protein sequence ID" value="AIJ56803.1"/>
    <property type="molecule type" value="Genomic_DNA"/>
</dbReference>
<name>A0A088CS14_9HELO</name>
<proteinExistence type="predicted"/>
<reference evidence="1" key="1">
    <citation type="journal article" date="2014" name="PLoS ONE">
        <title>The 203 kbp Mitochondrial Genome of the Phytopathogenic Fungus Sclerotinia borealis Reveals Multiple Invasions of Introns and Genomic Duplications.</title>
        <authorList>
            <person name="Mardanov A.V."/>
            <person name="Beletsky A.V."/>
            <person name="Kadnikov V.V."/>
            <person name="Ignatov A.N."/>
            <person name="Ravin N.V."/>
        </authorList>
    </citation>
    <scope>NUCLEOTIDE SEQUENCE</scope>
    <source>
        <strain evidence="1">F-4128</strain>
    </source>
</reference>
<dbReference type="RefSeq" id="YP_009072365.1">
    <property type="nucleotide sequence ID" value="NC_025200.1"/>
</dbReference>
<accession>A0A088CS14</accession>